<dbReference type="EMBL" id="JACOOI010000004">
    <property type="protein sequence ID" value="MBC5642392.1"/>
    <property type="molecule type" value="Genomic_DNA"/>
</dbReference>
<evidence type="ECO:0000313" key="4">
    <source>
        <dbReference type="Proteomes" id="UP000644010"/>
    </source>
</evidence>
<evidence type="ECO:0000256" key="1">
    <source>
        <dbReference type="SAM" id="Phobius"/>
    </source>
</evidence>
<dbReference type="Proteomes" id="UP000644010">
    <property type="component" value="Unassembled WGS sequence"/>
</dbReference>
<feature type="transmembrane region" description="Helical" evidence="1">
    <location>
        <begin position="312"/>
        <end position="332"/>
    </location>
</feature>
<evidence type="ECO:0000313" key="3">
    <source>
        <dbReference type="EMBL" id="MBC5642392.1"/>
    </source>
</evidence>
<name>A0ABR7DY02_9BACT</name>
<dbReference type="InterPro" id="IPR050879">
    <property type="entry name" value="Acyltransferase_3"/>
</dbReference>
<dbReference type="PANTHER" id="PTHR23028">
    <property type="entry name" value="ACETYLTRANSFERASE"/>
    <property type="match status" value="1"/>
</dbReference>
<protein>
    <submittedName>
        <fullName evidence="3">Acyltransferase</fullName>
    </submittedName>
</protein>
<feature type="transmembrane region" description="Helical" evidence="1">
    <location>
        <begin position="157"/>
        <end position="175"/>
    </location>
</feature>
<keyword evidence="1" id="KW-0472">Membrane</keyword>
<sequence>MISPLTSLRFLFALMVFGAHLYTIDPYFDHLFYKEGFVGVNFFFILSGFIIAYTYRDRLLEQKSTLREFWVARIARIYPLHLLTLGISVCVGGYISSDLIDWIKHFVANLFLLQPFIPAADYFFSFNSPSWSLGCEQLFYFLFPFIIGCLGKKNRILYLAGVLVIAIPIAMYFTMDQDIKAIWYVNPLTRLPDFLIGMLLFHLYDKFKQKEWTYKQASVYETAVVLLFLLFYLPAGEYIPKVFRYSCYYWLPISLLLYVFAHQKGYISRLLSNKYLVIGGEISFSFYLIHLFIIEGYNWIIRSYDLHIPYQLGIPVILIIVTGLSLLSYYYFEKPANKLVKNLLNKKK</sequence>
<dbReference type="PANTHER" id="PTHR23028:SF53">
    <property type="entry name" value="ACYL_TRANSF_3 DOMAIN-CONTAINING PROTEIN"/>
    <property type="match status" value="1"/>
</dbReference>
<keyword evidence="3" id="KW-0808">Transferase</keyword>
<organism evidence="3 4">
    <name type="scientific">Parabacteroides segnis</name>
    <dbReference type="NCBI Taxonomy" id="2763058"/>
    <lineage>
        <taxon>Bacteria</taxon>
        <taxon>Pseudomonadati</taxon>
        <taxon>Bacteroidota</taxon>
        <taxon>Bacteroidia</taxon>
        <taxon>Bacteroidales</taxon>
        <taxon>Tannerellaceae</taxon>
        <taxon>Parabacteroides</taxon>
    </lineage>
</organism>
<feature type="transmembrane region" description="Helical" evidence="1">
    <location>
        <begin position="130"/>
        <end position="150"/>
    </location>
</feature>
<proteinExistence type="predicted"/>
<reference evidence="3 4" key="1">
    <citation type="submission" date="2020-08" db="EMBL/GenBank/DDBJ databases">
        <title>Genome public.</title>
        <authorList>
            <person name="Liu C."/>
            <person name="Sun Q."/>
        </authorList>
    </citation>
    <scope>NUCLEOTIDE SEQUENCE [LARGE SCALE GENOMIC DNA]</scope>
    <source>
        <strain evidence="3 4">BX2</strain>
    </source>
</reference>
<dbReference type="RefSeq" id="WP_186958649.1">
    <property type="nucleotide sequence ID" value="NZ_JACOOI010000004.1"/>
</dbReference>
<feature type="transmembrane region" description="Helical" evidence="1">
    <location>
        <begin position="36"/>
        <end position="55"/>
    </location>
</feature>
<gene>
    <name evidence="3" type="ORF">H8S77_05775</name>
</gene>
<comment type="caution">
    <text evidence="3">The sequence shown here is derived from an EMBL/GenBank/DDBJ whole genome shotgun (WGS) entry which is preliminary data.</text>
</comment>
<feature type="transmembrane region" description="Helical" evidence="1">
    <location>
        <begin position="181"/>
        <end position="205"/>
    </location>
</feature>
<keyword evidence="3" id="KW-0012">Acyltransferase</keyword>
<feature type="transmembrane region" description="Helical" evidence="1">
    <location>
        <begin position="6"/>
        <end position="24"/>
    </location>
</feature>
<feature type="transmembrane region" description="Helical" evidence="1">
    <location>
        <begin position="242"/>
        <end position="261"/>
    </location>
</feature>
<feature type="transmembrane region" description="Helical" evidence="1">
    <location>
        <begin position="217"/>
        <end position="236"/>
    </location>
</feature>
<dbReference type="GO" id="GO:0016746">
    <property type="term" value="F:acyltransferase activity"/>
    <property type="evidence" value="ECO:0007669"/>
    <property type="project" value="UniProtKB-KW"/>
</dbReference>
<evidence type="ECO:0000259" key="2">
    <source>
        <dbReference type="Pfam" id="PF01757"/>
    </source>
</evidence>
<accession>A0ABR7DY02</accession>
<dbReference type="InterPro" id="IPR002656">
    <property type="entry name" value="Acyl_transf_3_dom"/>
</dbReference>
<feature type="transmembrane region" description="Helical" evidence="1">
    <location>
        <begin position="75"/>
        <end position="94"/>
    </location>
</feature>
<feature type="domain" description="Acyltransferase 3" evidence="2">
    <location>
        <begin position="7"/>
        <end position="329"/>
    </location>
</feature>
<keyword evidence="4" id="KW-1185">Reference proteome</keyword>
<feature type="transmembrane region" description="Helical" evidence="1">
    <location>
        <begin position="282"/>
        <end position="300"/>
    </location>
</feature>
<keyword evidence="1" id="KW-1133">Transmembrane helix</keyword>
<keyword evidence="1" id="KW-0812">Transmembrane</keyword>
<dbReference type="Pfam" id="PF01757">
    <property type="entry name" value="Acyl_transf_3"/>
    <property type="match status" value="1"/>
</dbReference>